<name>A0ABN1JZV1_9BURK</name>
<evidence type="ECO:0000259" key="3">
    <source>
        <dbReference type="Pfam" id="PF00497"/>
    </source>
</evidence>
<comment type="caution">
    <text evidence="4">The sequence shown here is derived from an EMBL/GenBank/DDBJ whole genome shotgun (WGS) entry which is preliminary data.</text>
</comment>
<protein>
    <recommendedName>
        <fullName evidence="3">Solute-binding protein family 3/N-terminal domain-containing protein</fullName>
    </recommendedName>
</protein>
<keyword evidence="1 2" id="KW-0732">Signal</keyword>
<dbReference type="Gene3D" id="3.40.190.10">
    <property type="entry name" value="Periplasmic binding protein-like II"/>
    <property type="match status" value="2"/>
</dbReference>
<dbReference type="InterPro" id="IPR001638">
    <property type="entry name" value="Solute-binding_3/MltF_N"/>
</dbReference>
<evidence type="ECO:0000256" key="1">
    <source>
        <dbReference type="ARBA" id="ARBA00022729"/>
    </source>
</evidence>
<keyword evidence="5" id="KW-1185">Reference proteome</keyword>
<dbReference type="Pfam" id="PF00497">
    <property type="entry name" value="SBP_bac_3"/>
    <property type="match status" value="1"/>
</dbReference>
<dbReference type="PANTHER" id="PTHR35936">
    <property type="entry name" value="MEMBRANE-BOUND LYTIC MUREIN TRANSGLYCOSYLASE F"/>
    <property type="match status" value="1"/>
</dbReference>
<feature type="domain" description="Solute-binding protein family 3/N-terminal" evidence="3">
    <location>
        <begin position="31"/>
        <end position="248"/>
    </location>
</feature>
<gene>
    <name evidence="4" type="ORF">GCM10009107_22740</name>
</gene>
<dbReference type="RefSeq" id="WP_141290159.1">
    <property type="nucleotide sequence ID" value="NZ_BAAAEW010000011.1"/>
</dbReference>
<dbReference type="SUPFAM" id="SSF53850">
    <property type="entry name" value="Periplasmic binding protein-like II"/>
    <property type="match status" value="1"/>
</dbReference>
<feature type="signal peptide" evidence="2">
    <location>
        <begin position="1"/>
        <end position="26"/>
    </location>
</feature>
<evidence type="ECO:0000313" key="4">
    <source>
        <dbReference type="EMBL" id="GAA0750667.1"/>
    </source>
</evidence>
<organism evidence="4 5">
    <name type="scientific">Ideonella azotifigens</name>
    <dbReference type="NCBI Taxonomy" id="513160"/>
    <lineage>
        <taxon>Bacteria</taxon>
        <taxon>Pseudomonadati</taxon>
        <taxon>Pseudomonadota</taxon>
        <taxon>Betaproteobacteria</taxon>
        <taxon>Burkholderiales</taxon>
        <taxon>Sphaerotilaceae</taxon>
        <taxon>Ideonella</taxon>
    </lineage>
</organism>
<sequence>MRRRCLARLVFISLSCLIALPGLAQARSLRIATGELPPYATQSRADQGIALNIVRQALKTAGHEVIYSFMPWGRAQEETKAGLWDGSAYWGRRPDRERDFLLSDNVLTEQWVVLYRAGLKLDWQVPTDLAPYTFAAIRTYTYTPEFIARFNDGTLKVDWTPDDLAGLRKLAAGRVDAMLLERNVACHLIDTQLTPAEGKTIRAHPRLITNQFTTHLMLPRQLPGSVALLADFNRGLAALHASGDYQRLLGDVPCQAGLAQPVMITPVPAALRQAPRRG</sequence>
<accession>A0ABN1JZV1</accession>
<evidence type="ECO:0000256" key="2">
    <source>
        <dbReference type="SAM" id="SignalP"/>
    </source>
</evidence>
<dbReference type="Proteomes" id="UP001500279">
    <property type="component" value="Unassembled WGS sequence"/>
</dbReference>
<proteinExistence type="predicted"/>
<dbReference type="PANTHER" id="PTHR35936:SF25">
    <property type="entry name" value="ABC TRANSPORTER SUBSTRATE-BINDING PROTEIN"/>
    <property type="match status" value="1"/>
</dbReference>
<reference evidence="4 5" key="1">
    <citation type="journal article" date="2019" name="Int. J. Syst. Evol. Microbiol.">
        <title>The Global Catalogue of Microorganisms (GCM) 10K type strain sequencing project: providing services to taxonomists for standard genome sequencing and annotation.</title>
        <authorList>
            <consortium name="The Broad Institute Genomics Platform"/>
            <consortium name="The Broad Institute Genome Sequencing Center for Infectious Disease"/>
            <person name="Wu L."/>
            <person name="Ma J."/>
        </authorList>
    </citation>
    <scope>NUCLEOTIDE SEQUENCE [LARGE SCALE GENOMIC DNA]</scope>
    <source>
        <strain evidence="4 5">JCM 15503</strain>
    </source>
</reference>
<dbReference type="EMBL" id="BAAAEW010000011">
    <property type="protein sequence ID" value="GAA0750667.1"/>
    <property type="molecule type" value="Genomic_DNA"/>
</dbReference>
<evidence type="ECO:0000313" key="5">
    <source>
        <dbReference type="Proteomes" id="UP001500279"/>
    </source>
</evidence>
<feature type="chain" id="PRO_5045232483" description="Solute-binding protein family 3/N-terminal domain-containing protein" evidence="2">
    <location>
        <begin position="27"/>
        <end position="278"/>
    </location>
</feature>